<keyword evidence="1" id="KW-0521">NADP</keyword>
<evidence type="ECO:0000256" key="2">
    <source>
        <dbReference type="ARBA" id="ARBA00023002"/>
    </source>
</evidence>
<evidence type="ECO:0000256" key="3">
    <source>
        <dbReference type="ARBA" id="ARBA00026117"/>
    </source>
</evidence>
<evidence type="ECO:0000256" key="4">
    <source>
        <dbReference type="ARBA" id="ARBA00048009"/>
    </source>
</evidence>
<dbReference type="PANTHER" id="PTHR43296">
    <property type="entry name" value="PEROXISOMAL 2,4-DIENOYL-COA REDUCTASE"/>
    <property type="match status" value="1"/>
</dbReference>
<name>A0ABR0LS20_9PEZI</name>
<dbReference type="PANTHER" id="PTHR43296:SF2">
    <property type="entry name" value="PEROXISOMAL 2,4-DIENOYL-COA REDUCTASE [(3E)-ENOYL-COA-PRODUCING]"/>
    <property type="match status" value="1"/>
</dbReference>
<dbReference type="Proteomes" id="UP001357485">
    <property type="component" value="Unassembled WGS sequence"/>
</dbReference>
<comment type="catalytic activity">
    <reaction evidence="5">
        <text>a (2E,4Z)-dienoyl-CoA + NADPH + H(+) = a 4,5-saturated-(3E)-enoyl-CoA + NADP(+)</text>
        <dbReference type="Rhea" id="RHEA:61892"/>
        <dbReference type="ChEBI" id="CHEBI:15378"/>
        <dbReference type="ChEBI" id="CHEBI:57783"/>
        <dbReference type="ChEBI" id="CHEBI:58349"/>
        <dbReference type="ChEBI" id="CHEBI:85099"/>
        <dbReference type="ChEBI" id="CHEBI:85493"/>
        <dbReference type="EC" id="1.3.1.124"/>
    </reaction>
</comment>
<dbReference type="InterPro" id="IPR045017">
    <property type="entry name" value="DECR2-like"/>
</dbReference>
<comment type="caution">
    <text evidence="6">The sequence shown here is derived from an EMBL/GenBank/DDBJ whole genome shotgun (WGS) entry which is preliminary data.</text>
</comment>
<dbReference type="GO" id="GO:0008670">
    <property type="term" value="F:2,4-dienoyl-CoA reductase (NADPH) activity"/>
    <property type="evidence" value="ECO:0007669"/>
    <property type="project" value="UniProtKB-EC"/>
</dbReference>
<keyword evidence="2 6" id="KW-0560">Oxidoreductase</keyword>
<evidence type="ECO:0000256" key="5">
    <source>
        <dbReference type="ARBA" id="ARBA00048340"/>
    </source>
</evidence>
<dbReference type="PRINTS" id="PR00081">
    <property type="entry name" value="GDHRDH"/>
</dbReference>
<dbReference type="Pfam" id="PF13561">
    <property type="entry name" value="adh_short_C2"/>
    <property type="match status" value="1"/>
</dbReference>
<dbReference type="EC" id="1.3.1.124" evidence="3"/>
<protein>
    <recommendedName>
        <fullName evidence="3">2,4-dienoyl-CoA reductase [(3E)-enoyl-CoA-producing]</fullName>
        <ecNumber evidence="3">1.3.1.124</ecNumber>
    </recommendedName>
</protein>
<dbReference type="InterPro" id="IPR002347">
    <property type="entry name" value="SDR_fam"/>
</dbReference>
<evidence type="ECO:0000256" key="1">
    <source>
        <dbReference type="ARBA" id="ARBA00022857"/>
    </source>
</evidence>
<proteinExistence type="predicted"/>
<dbReference type="EMBL" id="JAVRRA010016524">
    <property type="protein sequence ID" value="KAK5201688.1"/>
    <property type="molecule type" value="Genomic_DNA"/>
</dbReference>
<evidence type="ECO:0000313" key="6">
    <source>
        <dbReference type="EMBL" id="KAK5201688.1"/>
    </source>
</evidence>
<organism evidence="6 7">
    <name type="scientific">Cryomyces antarcticus</name>
    <dbReference type="NCBI Taxonomy" id="329879"/>
    <lineage>
        <taxon>Eukaryota</taxon>
        <taxon>Fungi</taxon>
        <taxon>Dikarya</taxon>
        <taxon>Ascomycota</taxon>
        <taxon>Pezizomycotina</taxon>
        <taxon>Dothideomycetes</taxon>
        <taxon>Dothideomycetes incertae sedis</taxon>
        <taxon>Cryomyces</taxon>
    </lineage>
</organism>
<accession>A0ABR0LS20</accession>
<sequence>MTGMALQTHASVAKAGINALSGNIAIEMGPLGVTSNVVVPGGIEGTEGMDRLSVADETESSISLIPLGKLGTVKDIADATVYLFSDAGSYVNGDILTVDGGAWRTSGGMLGRAMKYPDFFLSDEDVKAARKGAKAKL</sequence>
<dbReference type="InterPro" id="IPR036291">
    <property type="entry name" value="NAD(P)-bd_dom_sf"/>
</dbReference>
<dbReference type="SUPFAM" id="SSF51735">
    <property type="entry name" value="NAD(P)-binding Rossmann-fold domains"/>
    <property type="match status" value="1"/>
</dbReference>
<dbReference type="Gene3D" id="3.40.50.720">
    <property type="entry name" value="NAD(P)-binding Rossmann-like Domain"/>
    <property type="match status" value="1"/>
</dbReference>
<gene>
    <name evidence="6" type="primary">SPS19_1</name>
    <name evidence="6" type="ORF">LTR16_001802</name>
</gene>
<evidence type="ECO:0000313" key="7">
    <source>
        <dbReference type="Proteomes" id="UP001357485"/>
    </source>
</evidence>
<reference evidence="6 7" key="1">
    <citation type="submission" date="2023-08" db="EMBL/GenBank/DDBJ databases">
        <title>Black Yeasts Isolated from many extreme environments.</title>
        <authorList>
            <person name="Coleine C."/>
            <person name="Stajich J.E."/>
            <person name="Selbmann L."/>
        </authorList>
    </citation>
    <scope>NUCLEOTIDE SEQUENCE [LARGE SCALE GENOMIC DNA]</scope>
    <source>
        <strain evidence="6 7">CCFEE 536</strain>
    </source>
</reference>
<comment type="catalytic activity">
    <reaction evidence="4">
        <text>a (2E,4E)-dienoyl-CoA + NADPH + H(+) = a 4,5-saturated-(3E)-enoyl-CoA + NADP(+)</text>
        <dbReference type="Rhea" id="RHEA:45912"/>
        <dbReference type="ChEBI" id="CHEBI:15378"/>
        <dbReference type="ChEBI" id="CHEBI:57783"/>
        <dbReference type="ChEBI" id="CHEBI:58349"/>
        <dbReference type="ChEBI" id="CHEBI:85101"/>
        <dbReference type="ChEBI" id="CHEBI:85493"/>
        <dbReference type="EC" id="1.3.1.124"/>
    </reaction>
</comment>
<keyword evidence="7" id="KW-1185">Reference proteome</keyword>